<sequence>MFSASQGSMSACPAFSSGPSKRLSAQQSRLGGSQLTPRSWNLLTGSRMARVDDKSRGFNMSNLSRSTDTLAPPLRHETSCRPSRLSRLEQYALLTCSEETRLDLRMNPEKGPSAAEWLEAWRDPCDREKRESLVESCCSFPDFPVLCQAASAEEIAWVLREYGDDFQVPTLPPRARPPLHFDDSPY</sequence>
<protein>
    <submittedName>
        <fullName evidence="2">Uncharacterized protein</fullName>
    </submittedName>
</protein>
<evidence type="ECO:0000313" key="3">
    <source>
        <dbReference type="Proteomes" id="UP000604046"/>
    </source>
</evidence>
<evidence type="ECO:0000313" key="2">
    <source>
        <dbReference type="EMBL" id="CAE7363454.1"/>
    </source>
</evidence>
<proteinExistence type="predicted"/>
<dbReference type="AlphaFoldDB" id="A0A812PWU4"/>
<accession>A0A812PWU4</accession>
<gene>
    <name evidence="2" type="ORF">SNAT2548_LOCUS19639</name>
</gene>
<reference evidence="2" key="1">
    <citation type="submission" date="2021-02" db="EMBL/GenBank/DDBJ databases">
        <authorList>
            <person name="Dougan E. K."/>
            <person name="Rhodes N."/>
            <person name="Thang M."/>
            <person name="Chan C."/>
        </authorList>
    </citation>
    <scope>NUCLEOTIDE SEQUENCE</scope>
</reference>
<comment type="caution">
    <text evidence="2">The sequence shown here is derived from an EMBL/GenBank/DDBJ whole genome shotgun (WGS) entry which is preliminary data.</text>
</comment>
<dbReference type="EMBL" id="CAJNDS010002186">
    <property type="protein sequence ID" value="CAE7363454.1"/>
    <property type="molecule type" value="Genomic_DNA"/>
</dbReference>
<feature type="region of interest" description="Disordered" evidence="1">
    <location>
        <begin position="1"/>
        <end position="39"/>
    </location>
</feature>
<feature type="region of interest" description="Disordered" evidence="1">
    <location>
        <begin position="57"/>
        <end position="78"/>
    </location>
</feature>
<organism evidence="2 3">
    <name type="scientific">Symbiodinium natans</name>
    <dbReference type="NCBI Taxonomy" id="878477"/>
    <lineage>
        <taxon>Eukaryota</taxon>
        <taxon>Sar</taxon>
        <taxon>Alveolata</taxon>
        <taxon>Dinophyceae</taxon>
        <taxon>Suessiales</taxon>
        <taxon>Symbiodiniaceae</taxon>
        <taxon>Symbiodinium</taxon>
    </lineage>
</organism>
<name>A0A812PWU4_9DINO</name>
<evidence type="ECO:0000256" key="1">
    <source>
        <dbReference type="SAM" id="MobiDB-lite"/>
    </source>
</evidence>
<feature type="compositionally biased region" description="Polar residues" evidence="1">
    <location>
        <begin position="17"/>
        <end position="39"/>
    </location>
</feature>
<feature type="compositionally biased region" description="Polar residues" evidence="1">
    <location>
        <begin position="58"/>
        <end position="69"/>
    </location>
</feature>
<keyword evidence="3" id="KW-1185">Reference proteome</keyword>
<dbReference type="Proteomes" id="UP000604046">
    <property type="component" value="Unassembled WGS sequence"/>
</dbReference>